<proteinExistence type="predicted"/>
<evidence type="ECO:0000313" key="1">
    <source>
        <dbReference type="EMBL" id="MED6240294.1"/>
    </source>
</evidence>
<dbReference type="Proteomes" id="UP001345963">
    <property type="component" value="Unassembled WGS sequence"/>
</dbReference>
<dbReference type="EMBL" id="JAHUTI010023593">
    <property type="protein sequence ID" value="MED6240294.1"/>
    <property type="molecule type" value="Genomic_DNA"/>
</dbReference>
<evidence type="ECO:0000313" key="2">
    <source>
        <dbReference type="Proteomes" id="UP001345963"/>
    </source>
</evidence>
<protein>
    <submittedName>
        <fullName evidence="1">Uncharacterized protein</fullName>
    </submittedName>
</protein>
<feature type="non-terminal residue" evidence="1">
    <location>
        <position position="1"/>
    </location>
</feature>
<keyword evidence="2" id="KW-1185">Reference proteome</keyword>
<organism evidence="1 2">
    <name type="scientific">Ataeniobius toweri</name>
    <dbReference type="NCBI Taxonomy" id="208326"/>
    <lineage>
        <taxon>Eukaryota</taxon>
        <taxon>Metazoa</taxon>
        <taxon>Chordata</taxon>
        <taxon>Craniata</taxon>
        <taxon>Vertebrata</taxon>
        <taxon>Euteleostomi</taxon>
        <taxon>Actinopterygii</taxon>
        <taxon>Neopterygii</taxon>
        <taxon>Teleostei</taxon>
        <taxon>Neoteleostei</taxon>
        <taxon>Acanthomorphata</taxon>
        <taxon>Ovalentaria</taxon>
        <taxon>Atherinomorphae</taxon>
        <taxon>Cyprinodontiformes</taxon>
        <taxon>Goodeidae</taxon>
        <taxon>Ataeniobius</taxon>
    </lineage>
</organism>
<sequence>YGNQFPSSHSVIGFQCSASTRSVHQTTYLKTPSVNLLTTSLDAPLAASLVHRVRTIPQPSTHLPVHPPDDALPLTSNKEIITSTTHHHLAISTSVLTFLPWNSTISPSCHPGFLL</sequence>
<name>A0ABU7ASD4_9TELE</name>
<reference evidence="1 2" key="1">
    <citation type="submission" date="2021-07" db="EMBL/GenBank/DDBJ databases">
        <authorList>
            <person name="Palmer J.M."/>
        </authorList>
    </citation>
    <scope>NUCLEOTIDE SEQUENCE [LARGE SCALE GENOMIC DNA]</scope>
    <source>
        <strain evidence="1 2">AT_MEX2019</strain>
        <tissue evidence="1">Muscle</tissue>
    </source>
</reference>
<comment type="caution">
    <text evidence="1">The sequence shown here is derived from an EMBL/GenBank/DDBJ whole genome shotgun (WGS) entry which is preliminary data.</text>
</comment>
<accession>A0ABU7ASD4</accession>
<gene>
    <name evidence="1" type="ORF">ATANTOWER_018832</name>
</gene>